<evidence type="ECO:0000313" key="2">
    <source>
        <dbReference type="Proteomes" id="UP001273505"/>
    </source>
</evidence>
<protein>
    <submittedName>
        <fullName evidence="1">Uncharacterized protein</fullName>
    </submittedName>
</protein>
<dbReference type="Proteomes" id="UP001273505">
    <property type="component" value="Unassembled WGS sequence"/>
</dbReference>
<organism evidence="1 2">
    <name type="scientific">Gilvimarinus gilvus</name>
    <dbReference type="NCBI Taxonomy" id="3058038"/>
    <lineage>
        <taxon>Bacteria</taxon>
        <taxon>Pseudomonadati</taxon>
        <taxon>Pseudomonadota</taxon>
        <taxon>Gammaproteobacteria</taxon>
        <taxon>Cellvibrionales</taxon>
        <taxon>Cellvibrionaceae</taxon>
        <taxon>Gilvimarinus</taxon>
    </lineage>
</organism>
<dbReference type="RefSeq" id="WP_302724108.1">
    <property type="nucleotide sequence ID" value="NZ_JAULRU010000731.1"/>
</dbReference>
<proteinExistence type="predicted"/>
<accession>A0ABU4RVK3</accession>
<dbReference type="EMBL" id="JAXAFO010000006">
    <property type="protein sequence ID" value="MDX6848689.1"/>
    <property type="molecule type" value="Genomic_DNA"/>
</dbReference>
<sequence length="142" mass="15790">MLLHRTISAVVLAMLIGGTPAYAEELTIELAPFVVSADVSEQQLRDAASHLQSEFLRQQPGFMSRQLLKKSEFEYADLIHWKDKASATLAGNKAMEHPAALAYFALMTQEQATSNVFTYYSQVASWQSANIKLTVKPSPKEK</sequence>
<gene>
    <name evidence="1" type="ORF">SCD92_04915</name>
</gene>
<name>A0ABU4RVK3_9GAMM</name>
<evidence type="ECO:0000313" key="1">
    <source>
        <dbReference type="EMBL" id="MDX6848689.1"/>
    </source>
</evidence>
<dbReference type="InterPro" id="IPR011008">
    <property type="entry name" value="Dimeric_a/b-barrel"/>
</dbReference>
<comment type="caution">
    <text evidence="1">The sequence shown here is derived from an EMBL/GenBank/DDBJ whole genome shotgun (WGS) entry which is preliminary data.</text>
</comment>
<keyword evidence="2" id="KW-1185">Reference proteome</keyword>
<dbReference type="SUPFAM" id="SSF54909">
    <property type="entry name" value="Dimeric alpha+beta barrel"/>
    <property type="match status" value="1"/>
</dbReference>
<reference evidence="1 2" key="1">
    <citation type="submission" date="2023-11" db="EMBL/GenBank/DDBJ databases">
        <title>Gilvimarinus fulvus sp. nov., isolated from the surface of Kelp.</title>
        <authorList>
            <person name="Sun Y.Y."/>
            <person name="Gong Y."/>
            <person name="Du Z.J."/>
        </authorList>
    </citation>
    <scope>NUCLEOTIDE SEQUENCE [LARGE SCALE GENOMIC DNA]</scope>
    <source>
        <strain evidence="1 2">SDUM040013</strain>
    </source>
</reference>